<keyword evidence="2" id="KW-0413">Isomerase</keyword>
<dbReference type="GO" id="GO:0016853">
    <property type="term" value="F:isomerase activity"/>
    <property type="evidence" value="ECO:0007669"/>
    <property type="project" value="UniProtKB-KW"/>
</dbReference>
<dbReference type="SUPFAM" id="SSF54427">
    <property type="entry name" value="NTF2-like"/>
    <property type="match status" value="1"/>
</dbReference>
<evidence type="ECO:0000313" key="2">
    <source>
        <dbReference type="EMBL" id="MBA9085562.1"/>
    </source>
</evidence>
<evidence type="ECO:0000259" key="1">
    <source>
        <dbReference type="Pfam" id="PF12680"/>
    </source>
</evidence>
<dbReference type="RefSeq" id="WP_220482692.1">
    <property type="nucleotide sequence ID" value="NZ_JACJIP010000011.1"/>
</dbReference>
<dbReference type="InterPro" id="IPR032710">
    <property type="entry name" value="NTF2-like_dom_sf"/>
</dbReference>
<proteinExistence type="predicted"/>
<sequence length="117" mass="12974">MKIANAYFEAMANRDVEMIISLSADDVNCISTAGELKGTTSFHGFHERFAQMLSKFTLVDAFGNDEKAVIIYKADTLPVQDLTAVEYITVKNGKIVTTESIYDATPFAQYRAAQARH</sequence>
<dbReference type="Pfam" id="PF12680">
    <property type="entry name" value="SnoaL_2"/>
    <property type="match status" value="1"/>
</dbReference>
<protein>
    <submittedName>
        <fullName evidence="2">Ketosteroid isomerase-like protein</fullName>
    </submittedName>
</protein>
<feature type="domain" description="SnoaL-like" evidence="1">
    <location>
        <begin position="5"/>
        <end position="96"/>
    </location>
</feature>
<dbReference type="Proteomes" id="UP000567067">
    <property type="component" value="Unassembled WGS sequence"/>
</dbReference>
<evidence type="ECO:0000313" key="3">
    <source>
        <dbReference type="Proteomes" id="UP000567067"/>
    </source>
</evidence>
<gene>
    <name evidence="2" type="ORF">FHR92_002029</name>
</gene>
<dbReference type="AlphaFoldDB" id="A0A7W3XRE1"/>
<dbReference type="Gene3D" id="3.10.450.50">
    <property type="match status" value="1"/>
</dbReference>
<organism evidence="2 3">
    <name type="scientific">Fontibacillus solani</name>
    <dbReference type="NCBI Taxonomy" id="1572857"/>
    <lineage>
        <taxon>Bacteria</taxon>
        <taxon>Bacillati</taxon>
        <taxon>Bacillota</taxon>
        <taxon>Bacilli</taxon>
        <taxon>Bacillales</taxon>
        <taxon>Paenibacillaceae</taxon>
        <taxon>Fontibacillus</taxon>
    </lineage>
</organism>
<reference evidence="2 3" key="1">
    <citation type="submission" date="2020-08" db="EMBL/GenBank/DDBJ databases">
        <title>Genomic Encyclopedia of Type Strains, Phase III (KMG-III): the genomes of soil and plant-associated and newly described type strains.</title>
        <authorList>
            <person name="Whitman W."/>
        </authorList>
    </citation>
    <scope>NUCLEOTIDE SEQUENCE [LARGE SCALE GENOMIC DNA]</scope>
    <source>
        <strain evidence="2 3">CECT 8693</strain>
    </source>
</reference>
<name>A0A7W3XRE1_9BACL</name>
<dbReference type="InterPro" id="IPR037401">
    <property type="entry name" value="SnoaL-like"/>
</dbReference>
<keyword evidence="3" id="KW-1185">Reference proteome</keyword>
<dbReference type="EMBL" id="JACJIP010000011">
    <property type="protein sequence ID" value="MBA9085562.1"/>
    <property type="molecule type" value="Genomic_DNA"/>
</dbReference>
<accession>A0A7W3XRE1</accession>
<comment type="caution">
    <text evidence="2">The sequence shown here is derived from an EMBL/GenBank/DDBJ whole genome shotgun (WGS) entry which is preliminary data.</text>
</comment>